<evidence type="ECO:0000256" key="3">
    <source>
        <dbReference type="ARBA" id="ARBA00022989"/>
    </source>
</evidence>
<accession>A0ABZ2ITE8</accession>
<organism evidence="7 8">
    <name type="scientific">Pseudodesulfovibrio methanolicus</name>
    <dbReference type="NCBI Taxonomy" id="3126690"/>
    <lineage>
        <taxon>Bacteria</taxon>
        <taxon>Pseudomonadati</taxon>
        <taxon>Thermodesulfobacteriota</taxon>
        <taxon>Desulfovibrionia</taxon>
        <taxon>Desulfovibrionales</taxon>
        <taxon>Desulfovibrionaceae</taxon>
    </lineage>
</organism>
<dbReference type="RefSeq" id="WP_338667639.1">
    <property type="nucleotide sequence ID" value="NZ_CP146609.1"/>
</dbReference>
<dbReference type="InterPro" id="IPR007016">
    <property type="entry name" value="O-antigen_ligase-rel_domated"/>
</dbReference>
<feature type="transmembrane region" description="Helical" evidence="5">
    <location>
        <begin position="99"/>
        <end position="115"/>
    </location>
</feature>
<feature type="transmembrane region" description="Helical" evidence="5">
    <location>
        <begin position="73"/>
        <end position="93"/>
    </location>
</feature>
<evidence type="ECO:0000313" key="8">
    <source>
        <dbReference type="Proteomes" id="UP001385389"/>
    </source>
</evidence>
<feature type="domain" description="O-antigen ligase-related" evidence="6">
    <location>
        <begin position="195"/>
        <end position="335"/>
    </location>
</feature>
<feature type="transmembrane region" description="Helical" evidence="5">
    <location>
        <begin position="127"/>
        <end position="147"/>
    </location>
</feature>
<sequence>MNQALGAVKRRPRLMDWLVAVMPFFLFGRVHEIFPWLAPVRPLFLFVIVITLATLLNRGLTKPRLALFWHSMTFKWFAFLLAIMFLSIVMSVYRSASLYKFKEFCVYFGIILVVLNCQVNRRADLTYCLVGIVLSAFVLEVGCYISPIYVEHTRVAANLSYDPNDTALFFIMILALILPSAKHIRVFYRWCLYLFTVMGVGVIILTQSRGGLVAGSVTLSIWGLSKGVKGIARLCLLGFLGLAIVLAVIPSERLERFNSIFNLEDDYNVTAKGGRLDIWENGLVLFMENPILGTGLGTFRVAEGSVNGGSAWRKAHNTYLEIAVELGLPGLIAFLGMIFSAYKLAKPADESDWLGQGMRLSLVSFLAGGMFLSWGYHIVLYFVLTIAMIRERVLAMETPRPAEVPVRDVPVSKETPVLSEGAPLAGRRRYTMRKPK</sequence>
<dbReference type="PANTHER" id="PTHR37422:SF13">
    <property type="entry name" value="LIPOPOLYSACCHARIDE BIOSYNTHESIS PROTEIN PA4999-RELATED"/>
    <property type="match status" value="1"/>
</dbReference>
<gene>
    <name evidence="7" type="ORF">V8V93_16160</name>
</gene>
<evidence type="ECO:0000256" key="5">
    <source>
        <dbReference type="SAM" id="Phobius"/>
    </source>
</evidence>
<evidence type="ECO:0000256" key="1">
    <source>
        <dbReference type="ARBA" id="ARBA00004141"/>
    </source>
</evidence>
<feature type="transmembrane region" description="Helical" evidence="5">
    <location>
        <begin position="191"/>
        <end position="210"/>
    </location>
</feature>
<name>A0ABZ2ITE8_9BACT</name>
<comment type="subcellular location">
    <subcellularLocation>
        <location evidence="1">Membrane</location>
        <topology evidence="1">Multi-pass membrane protein</topology>
    </subcellularLocation>
</comment>
<evidence type="ECO:0000256" key="2">
    <source>
        <dbReference type="ARBA" id="ARBA00022692"/>
    </source>
</evidence>
<feature type="transmembrane region" description="Helical" evidence="5">
    <location>
        <begin position="43"/>
        <end position="61"/>
    </location>
</feature>
<keyword evidence="2 5" id="KW-0812">Transmembrane</keyword>
<keyword evidence="7" id="KW-0436">Ligase</keyword>
<feature type="transmembrane region" description="Helical" evidence="5">
    <location>
        <begin position="167"/>
        <end position="184"/>
    </location>
</feature>
<dbReference type="InterPro" id="IPR051533">
    <property type="entry name" value="WaaL-like"/>
</dbReference>
<proteinExistence type="predicted"/>
<feature type="transmembrane region" description="Helical" evidence="5">
    <location>
        <begin position="230"/>
        <end position="249"/>
    </location>
</feature>
<evidence type="ECO:0000256" key="4">
    <source>
        <dbReference type="ARBA" id="ARBA00023136"/>
    </source>
</evidence>
<feature type="transmembrane region" description="Helical" evidence="5">
    <location>
        <begin position="17"/>
        <end position="37"/>
    </location>
</feature>
<keyword evidence="3 5" id="KW-1133">Transmembrane helix</keyword>
<keyword evidence="8" id="KW-1185">Reference proteome</keyword>
<evidence type="ECO:0000259" key="6">
    <source>
        <dbReference type="Pfam" id="PF04932"/>
    </source>
</evidence>
<keyword evidence="4 5" id="KW-0472">Membrane</keyword>
<evidence type="ECO:0000313" key="7">
    <source>
        <dbReference type="EMBL" id="WWX21965.1"/>
    </source>
</evidence>
<reference evidence="7 8" key="1">
    <citation type="submission" date="2024-03" db="EMBL/GenBank/DDBJ databases">
        <title>Phenotype and Genome Characterization of a Sulfate-Reducing Bacterium Pseudodesulfovibrio sp. strain 5S69, isolated from Petroleum Reservoir in Tatarstan (Russia).</title>
        <authorList>
            <person name="Bidzhieva S.K."/>
            <person name="Kadnikov V."/>
            <person name="Tourova T.P."/>
            <person name="Samigullina S.R."/>
            <person name="Sokolova D.S."/>
            <person name="Poltaraus A.B."/>
            <person name="Avtukh A.N."/>
            <person name="Tereshina V.M."/>
            <person name="Mardanov A.V."/>
            <person name="Nazina T.N."/>
        </authorList>
    </citation>
    <scope>NUCLEOTIDE SEQUENCE [LARGE SCALE GENOMIC DNA]</scope>
    <source>
        <strain evidence="7 8">5S69</strain>
    </source>
</reference>
<dbReference type="PANTHER" id="PTHR37422">
    <property type="entry name" value="TEICHURONIC ACID BIOSYNTHESIS PROTEIN TUAE"/>
    <property type="match status" value="1"/>
</dbReference>
<feature type="transmembrane region" description="Helical" evidence="5">
    <location>
        <begin position="322"/>
        <end position="342"/>
    </location>
</feature>
<feature type="transmembrane region" description="Helical" evidence="5">
    <location>
        <begin position="362"/>
        <end position="384"/>
    </location>
</feature>
<dbReference type="EMBL" id="CP146609">
    <property type="protein sequence ID" value="WWX21965.1"/>
    <property type="molecule type" value="Genomic_DNA"/>
</dbReference>
<dbReference type="Proteomes" id="UP001385389">
    <property type="component" value="Chromosome"/>
</dbReference>
<dbReference type="Pfam" id="PF04932">
    <property type="entry name" value="Wzy_C"/>
    <property type="match status" value="1"/>
</dbReference>
<dbReference type="GO" id="GO:0016874">
    <property type="term" value="F:ligase activity"/>
    <property type="evidence" value="ECO:0007669"/>
    <property type="project" value="UniProtKB-KW"/>
</dbReference>
<protein>
    <submittedName>
        <fullName evidence="7">O-antigen ligase family protein</fullName>
    </submittedName>
</protein>